<dbReference type="EMBL" id="CAUOFW020001666">
    <property type="protein sequence ID" value="CAK9147294.1"/>
    <property type="molecule type" value="Genomic_DNA"/>
</dbReference>
<evidence type="ECO:0008006" key="3">
    <source>
        <dbReference type="Google" id="ProtNLM"/>
    </source>
</evidence>
<proteinExistence type="predicted"/>
<sequence>MTQIVCEMLWVRSLLHDTGNNVSCPMEMHCNGQTTIFIASNLIFYERTKHIKLDYYFVRDLLMRNKIITPYIKSSNQLSDILPKPLTRSVFNNIRSKLGFFDLYAPT</sequence>
<dbReference type="Proteomes" id="UP001642360">
    <property type="component" value="Unassembled WGS sequence"/>
</dbReference>
<dbReference type="CDD" id="cd09272">
    <property type="entry name" value="RNase_HI_RT_Ty1"/>
    <property type="match status" value="1"/>
</dbReference>
<organism evidence="1 2">
    <name type="scientific">Ilex paraguariensis</name>
    <name type="common">yerba mate</name>
    <dbReference type="NCBI Taxonomy" id="185542"/>
    <lineage>
        <taxon>Eukaryota</taxon>
        <taxon>Viridiplantae</taxon>
        <taxon>Streptophyta</taxon>
        <taxon>Embryophyta</taxon>
        <taxon>Tracheophyta</taxon>
        <taxon>Spermatophyta</taxon>
        <taxon>Magnoliopsida</taxon>
        <taxon>eudicotyledons</taxon>
        <taxon>Gunneridae</taxon>
        <taxon>Pentapetalae</taxon>
        <taxon>asterids</taxon>
        <taxon>campanulids</taxon>
        <taxon>Aquifoliales</taxon>
        <taxon>Aquifoliaceae</taxon>
        <taxon>Ilex</taxon>
    </lineage>
</organism>
<accession>A0ABC8RWD6</accession>
<gene>
    <name evidence="1" type="ORF">ILEXP_LOCUS15179</name>
</gene>
<reference evidence="1 2" key="1">
    <citation type="submission" date="2024-02" db="EMBL/GenBank/DDBJ databases">
        <authorList>
            <person name="Vignale AGUSTIN F."/>
            <person name="Sosa J E."/>
            <person name="Modenutti C."/>
        </authorList>
    </citation>
    <scope>NUCLEOTIDE SEQUENCE [LARGE SCALE GENOMIC DNA]</scope>
</reference>
<name>A0ABC8RWD6_9AQUA</name>
<protein>
    <recommendedName>
        <fullName evidence="3">Copia protein</fullName>
    </recommendedName>
</protein>
<evidence type="ECO:0000313" key="1">
    <source>
        <dbReference type="EMBL" id="CAK9147294.1"/>
    </source>
</evidence>
<keyword evidence="2" id="KW-1185">Reference proteome</keyword>
<dbReference type="AlphaFoldDB" id="A0ABC8RWD6"/>
<evidence type="ECO:0000313" key="2">
    <source>
        <dbReference type="Proteomes" id="UP001642360"/>
    </source>
</evidence>
<comment type="caution">
    <text evidence="1">The sequence shown here is derived from an EMBL/GenBank/DDBJ whole genome shotgun (WGS) entry which is preliminary data.</text>
</comment>